<evidence type="ECO:0000256" key="2">
    <source>
        <dbReference type="ARBA" id="ARBA00022723"/>
    </source>
</evidence>
<evidence type="ECO:0000256" key="4">
    <source>
        <dbReference type="ARBA" id="ARBA00022833"/>
    </source>
</evidence>
<dbReference type="SUPFAM" id="SSF56281">
    <property type="entry name" value="Metallo-hydrolase/oxidoreductase"/>
    <property type="match status" value="1"/>
</dbReference>
<organism evidence="6 7">
    <name type="scientific">Trinickia dabaoshanensis</name>
    <dbReference type="NCBI Taxonomy" id="564714"/>
    <lineage>
        <taxon>Bacteria</taxon>
        <taxon>Pseudomonadati</taxon>
        <taxon>Pseudomonadota</taxon>
        <taxon>Betaproteobacteria</taxon>
        <taxon>Burkholderiales</taxon>
        <taxon>Burkholderiaceae</taxon>
        <taxon>Trinickia</taxon>
    </lineage>
</organism>
<dbReference type="RefSeq" id="WP_102647364.1">
    <property type="nucleotide sequence ID" value="NZ_PNYA01000020.1"/>
</dbReference>
<dbReference type="SMART" id="SM00849">
    <property type="entry name" value="Lactamase_B"/>
    <property type="match status" value="1"/>
</dbReference>
<evidence type="ECO:0000313" key="6">
    <source>
        <dbReference type="EMBL" id="PMS17245.1"/>
    </source>
</evidence>
<keyword evidence="4" id="KW-0862">Zinc</keyword>
<dbReference type="InterPro" id="IPR036866">
    <property type="entry name" value="RibonucZ/Hydroxyglut_hydro"/>
</dbReference>
<keyword evidence="2" id="KW-0479">Metal-binding</keyword>
<dbReference type="OrthoDB" id="5443440at2"/>
<comment type="similarity">
    <text evidence="1">Belongs to the metallo-beta-lactamase superfamily.</text>
</comment>
<evidence type="ECO:0000313" key="7">
    <source>
        <dbReference type="Proteomes" id="UP000235616"/>
    </source>
</evidence>
<dbReference type="EMBL" id="PNYA01000020">
    <property type="protein sequence ID" value="PMS17245.1"/>
    <property type="molecule type" value="Genomic_DNA"/>
</dbReference>
<dbReference type="GO" id="GO:0016787">
    <property type="term" value="F:hydrolase activity"/>
    <property type="evidence" value="ECO:0007669"/>
    <property type="project" value="UniProtKB-KW"/>
</dbReference>
<dbReference type="InterPro" id="IPR051013">
    <property type="entry name" value="MBL_superfamily_lactonases"/>
</dbReference>
<comment type="caution">
    <text evidence="6">The sequence shown here is derived from an EMBL/GenBank/DDBJ whole genome shotgun (WGS) entry which is preliminary data.</text>
</comment>
<keyword evidence="3 6" id="KW-0378">Hydrolase</keyword>
<evidence type="ECO:0000256" key="1">
    <source>
        <dbReference type="ARBA" id="ARBA00007749"/>
    </source>
</evidence>
<dbReference type="AlphaFoldDB" id="A0A2N7VJA9"/>
<dbReference type="Proteomes" id="UP000235616">
    <property type="component" value="Unassembled WGS sequence"/>
</dbReference>
<dbReference type="GO" id="GO:0046872">
    <property type="term" value="F:metal ion binding"/>
    <property type="evidence" value="ECO:0007669"/>
    <property type="project" value="UniProtKB-KW"/>
</dbReference>
<dbReference type="Pfam" id="PF00753">
    <property type="entry name" value="Lactamase_B"/>
    <property type="match status" value="1"/>
</dbReference>
<dbReference type="PANTHER" id="PTHR42978:SF6">
    <property type="entry name" value="QUORUM-QUENCHING LACTONASE YTNP-RELATED"/>
    <property type="match status" value="1"/>
</dbReference>
<dbReference type="Gene3D" id="3.60.15.10">
    <property type="entry name" value="Ribonuclease Z/Hydroxyacylglutathione hydrolase-like"/>
    <property type="match status" value="1"/>
</dbReference>
<reference evidence="6 7" key="1">
    <citation type="submission" date="2018-01" db="EMBL/GenBank/DDBJ databases">
        <title>Whole genome analyses suggest that Burkholderia sensu lato contains two further novel genera in the rhizoxinica-symbiotica group Mycetohabitans gen. nov., and Trinickia gen. nov.: implications for the evolution of diazotrophy and nodulation in the Burkholderiaceae.</title>
        <authorList>
            <person name="Estrada-de los Santos P."/>
            <person name="Palmer M."/>
            <person name="Chavez-Ramirez B."/>
            <person name="Beukes C."/>
            <person name="Steenkamp E.T."/>
            <person name="Hirsch A.M."/>
            <person name="Manyaka P."/>
            <person name="Maluk M."/>
            <person name="Lafos M."/>
            <person name="Crook M."/>
            <person name="Gross E."/>
            <person name="Simon M.F."/>
            <person name="Bueno dos Reis Junior F."/>
            <person name="Poole P.S."/>
            <person name="Venter S.N."/>
            <person name="James E.K."/>
        </authorList>
    </citation>
    <scope>NUCLEOTIDE SEQUENCE [LARGE SCALE GENOMIC DNA]</scope>
    <source>
        <strain evidence="6 7">GIMN1.004</strain>
    </source>
</reference>
<gene>
    <name evidence="6" type="ORF">C0Z18_21045</name>
</gene>
<dbReference type="InterPro" id="IPR001279">
    <property type="entry name" value="Metallo-B-lactamas"/>
</dbReference>
<sequence>MSIQSTTYRVGAATITRVTEQTFAIDAARLLPDLDRSFWQANASWLVPEHADAPLASAQLSVHTWVVRLGGRIILVDTACGNGKDRPFGAIFHRLDTPYLERLAAAGVQPEDVDLVLITHLHVDHVGWNTRLVDGEWVPTFPNARYVFAAAERAYYGTPAAANRMMVFEDSVLPVIRAGLADEIADEGATYLPGIRFMPTPGHCVGHMSIEIESEGQRALFWGDVVHHPIQVDRPDWSSSFCADRSQAALSRRRIFEYAADHEAQVFTSHFAGSSTGRITRDAQGGFVWRFA</sequence>
<accession>A0A2N7VJA9</accession>
<evidence type="ECO:0000259" key="5">
    <source>
        <dbReference type="SMART" id="SM00849"/>
    </source>
</evidence>
<feature type="domain" description="Metallo-beta-lactamase" evidence="5">
    <location>
        <begin position="61"/>
        <end position="270"/>
    </location>
</feature>
<proteinExistence type="inferred from homology"/>
<protein>
    <submittedName>
        <fullName evidence="6">MBL fold metallo-hydrolase</fullName>
    </submittedName>
</protein>
<evidence type="ECO:0000256" key="3">
    <source>
        <dbReference type="ARBA" id="ARBA00022801"/>
    </source>
</evidence>
<dbReference type="CDD" id="cd16277">
    <property type="entry name" value="metallo-hydrolase-like_MBL-fold"/>
    <property type="match status" value="1"/>
</dbReference>
<dbReference type="PANTHER" id="PTHR42978">
    <property type="entry name" value="QUORUM-QUENCHING LACTONASE YTNP-RELATED-RELATED"/>
    <property type="match status" value="1"/>
</dbReference>
<keyword evidence="7" id="KW-1185">Reference proteome</keyword>
<name>A0A2N7VJA9_9BURK</name>